<evidence type="ECO:0000313" key="8">
    <source>
        <dbReference type="Proteomes" id="UP000230405"/>
    </source>
</evidence>
<dbReference type="EMBL" id="PFPO01000006">
    <property type="protein sequence ID" value="PIZ99860.1"/>
    <property type="molecule type" value="Genomic_DNA"/>
</dbReference>
<comment type="caution">
    <text evidence="7">The sequence shown here is derived from an EMBL/GenBank/DDBJ whole genome shotgun (WGS) entry which is preliminary data.</text>
</comment>
<organism evidence="7 8">
    <name type="scientific">Candidatus Komeilibacteria bacterium CG_4_10_14_0_2_um_filter_37_10</name>
    <dbReference type="NCBI Taxonomy" id="1974470"/>
    <lineage>
        <taxon>Bacteria</taxon>
        <taxon>Candidatus Komeiliibacteriota</taxon>
    </lineage>
</organism>
<keyword evidence="3" id="KW-0133">Cell shape</keyword>
<dbReference type="PROSITE" id="PS51191">
    <property type="entry name" value="FEMABX"/>
    <property type="match status" value="1"/>
</dbReference>
<evidence type="ECO:0008006" key="9">
    <source>
        <dbReference type="Google" id="ProtNLM"/>
    </source>
</evidence>
<proteinExistence type="inferred from homology"/>
<dbReference type="InterPro" id="IPR003447">
    <property type="entry name" value="FEMABX"/>
</dbReference>
<evidence type="ECO:0000256" key="6">
    <source>
        <dbReference type="ARBA" id="ARBA00023316"/>
    </source>
</evidence>
<dbReference type="GO" id="GO:0016755">
    <property type="term" value="F:aminoacyltransferase activity"/>
    <property type="evidence" value="ECO:0007669"/>
    <property type="project" value="InterPro"/>
</dbReference>
<keyword evidence="2" id="KW-0808">Transferase</keyword>
<dbReference type="PANTHER" id="PTHR36174">
    <property type="entry name" value="LIPID II:GLYCINE GLYCYLTRANSFERASE"/>
    <property type="match status" value="1"/>
</dbReference>
<dbReference type="AlphaFoldDB" id="A0A2M7VGK7"/>
<evidence type="ECO:0000256" key="2">
    <source>
        <dbReference type="ARBA" id="ARBA00022679"/>
    </source>
</evidence>
<name>A0A2M7VGK7_9BACT</name>
<evidence type="ECO:0000256" key="5">
    <source>
        <dbReference type="ARBA" id="ARBA00023315"/>
    </source>
</evidence>
<reference evidence="8" key="1">
    <citation type="submission" date="2017-09" db="EMBL/GenBank/DDBJ databases">
        <title>Depth-based differentiation of microbial function through sediment-hosted aquifers and enrichment of novel symbionts in the deep terrestrial subsurface.</title>
        <authorList>
            <person name="Probst A.J."/>
            <person name="Ladd B."/>
            <person name="Jarett J.K."/>
            <person name="Geller-Mcgrath D.E."/>
            <person name="Sieber C.M.K."/>
            <person name="Emerson J.B."/>
            <person name="Anantharaman K."/>
            <person name="Thomas B.C."/>
            <person name="Malmstrom R."/>
            <person name="Stieglmeier M."/>
            <person name="Klingl A."/>
            <person name="Woyke T."/>
            <person name="Ryan C.M."/>
            <person name="Banfield J.F."/>
        </authorList>
    </citation>
    <scope>NUCLEOTIDE SEQUENCE [LARGE SCALE GENOMIC DNA]</scope>
</reference>
<evidence type="ECO:0000256" key="3">
    <source>
        <dbReference type="ARBA" id="ARBA00022960"/>
    </source>
</evidence>
<dbReference type="SUPFAM" id="SSF55729">
    <property type="entry name" value="Acyl-CoA N-acyltransferases (Nat)"/>
    <property type="match status" value="2"/>
</dbReference>
<accession>A0A2M7VGK7</accession>
<evidence type="ECO:0000313" key="7">
    <source>
        <dbReference type="EMBL" id="PIZ99860.1"/>
    </source>
</evidence>
<evidence type="ECO:0000256" key="1">
    <source>
        <dbReference type="ARBA" id="ARBA00009943"/>
    </source>
</evidence>
<dbReference type="InterPro" id="IPR050644">
    <property type="entry name" value="PG_Glycine_Bridge_Synth"/>
</dbReference>
<evidence type="ECO:0000256" key="4">
    <source>
        <dbReference type="ARBA" id="ARBA00022984"/>
    </source>
</evidence>
<dbReference type="InterPro" id="IPR016181">
    <property type="entry name" value="Acyl_CoA_acyltransferase"/>
</dbReference>
<dbReference type="Gene3D" id="3.40.630.30">
    <property type="match status" value="2"/>
</dbReference>
<protein>
    <recommendedName>
        <fullName evidence="9">Methicillin resistance protein</fullName>
    </recommendedName>
</protein>
<dbReference type="GO" id="GO:0009252">
    <property type="term" value="P:peptidoglycan biosynthetic process"/>
    <property type="evidence" value="ECO:0007669"/>
    <property type="project" value="UniProtKB-KW"/>
</dbReference>
<keyword evidence="4" id="KW-0573">Peptidoglycan synthesis</keyword>
<keyword evidence="5" id="KW-0012">Acyltransferase</keyword>
<dbReference type="PANTHER" id="PTHR36174:SF1">
    <property type="entry name" value="LIPID II:GLYCINE GLYCYLTRANSFERASE"/>
    <property type="match status" value="1"/>
</dbReference>
<dbReference type="GO" id="GO:0071555">
    <property type="term" value="P:cell wall organization"/>
    <property type="evidence" value="ECO:0007669"/>
    <property type="project" value="UniProtKB-KW"/>
</dbReference>
<comment type="similarity">
    <text evidence="1">Belongs to the FemABX family.</text>
</comment>
<sequence>MRLVEFYDIDRDIYDDFLGGQPHSSFLQSWSWGDFQRRTGNKIWRLGIKESNRIIAIAQIISHHLPLDKSYLYCPRGPLFVAGLTKEQQETASALFFSKARDICYLTKKDNEIFFRVEPDNNFNESIAYTWFLQKQKAVQPEQSIILDLFLSEEELLSRMQQKTRYNITLATKKDLFIRHTNSVDDLNKFLLLSKITAIRAGFHLWPDKYYERMLAELATSKMISIWLAEEKGRAIAANLVLNFGDTVTYLHGGSDHKYRNLMAPHFLQWQQILWAKQNNYHYYDFWGIAEKGNPKEKDWAGITRFKKGFGGELVNYHGAYDLVYDQKWYHLYNFSKKFF</sequence>
<gene>
    <name evidence="7" type="ORF">COX77_00260</name>
</gene>
<keyword evidence="6" id="KW-0961">Cell wall biogenesis/degradation</keyword>
<dbReference type="Pfam" id="PF02388">
    <property type="entry name" value="FemAB"/>
    <property type="match status" value="2"/>
</dbReference>
<dbReference type="Proteomes" id="UP000230405">
    <property type="component" value="Unassembled WGS sequence"/>
</dbReference>
<dbReference type="GO" id="GO:0008360">
    <property type="term" value="P:regulation of cell shape"/>
    <property type="evidence" value="ECO:0007669"/>
    <property type="project" value="UniProtKB-KW"/>
</dbReference>